<proteinExistence type="predicted"/>
<sequence>MPKMAMVFAIAASVLGQVTGSRAERYVVKSVAQKKMTLAGPNVSSVEATHMQFPRFSSDGSQITTNHLHAAVPFIGILRKSVLMPKMAMLFTIAASVTGQVIGSRAERYRLKSVAQKKMTLSGSPNPSSVEATQTEFPGVSSDGRCGDKVVMKWNPMFLEAASPVSTGATNVVC</sequence>
<gene>
    <name evidence="3" type="ORF">BRARA_K01556</name>
</gene>
<protein>
    <submittedName>
        <fullName evidence="3">Uncharacterized protein</fullName>
    </submittedName>
</protein>
<reference evidence="3" key="1">
    <citation type="submission" date="2018-06" db="EMBL/GenBank/DDBJ databases">
        <title>WGS assembly of Brassica rapa FPsc.</title>
        <authorList>
            <person name="Bowman J."/>
            <person name="Kohchi T."/>
            <person name="Yamato K."/>
            <person name="Jenkins J."/>
            <person name="Shu S."/>
            <person name="Ishizaki K."/>
            <person name="Yamaoka S."/>
            <person name="Nishihama R."/>
            <person name="Nakamura Y."/>
            <person name="Berger F."/>
            <person name="Adam C."/>
            <person name="Aki S."/>
            <person name="Althoff F."/>
            <person name="Araki T."/>
            <person name="Arteaga-Vazquez M."/>
            <person name="Balasubrmanian S."/>
            <person name="Bauer D."/>
            <person name="Boehm C."/>
            <person name="Briginshaw L."/>
            <person name="Caballero-Perez J."/>
            <person name="Catarino B."/>
            <person name="Chen F."/>
            <person name="Chiyoda S."/>
            <person name="Chovatia M."/>
            <person name="Davies K."/>
            <person name="Delmans M."/>
            <person name="Demura T."/>
            <person name="Dierschke T."/>
            <person name="Dolan L."/>
            <person name="Dorantes-Acosta A."/>
            <person name="Eklund D."/>
            <person name="Florent S."/>
            <person name="Flores-Sandoval E."/>
            <person name="Fujiyama A."/>
            <person name="Fukuzawa H."/>
            <person name="Galik B."/>
            <person name="Grimanelli D."/>
            <person name="Grimwood J."/>
            <person name="Grossniklaus U."/>
            <person name="Hamada T."/>
            <person name="Haseloff J."/>
            <person name="Hetherington A."/>
            <person name="Higo A."/>
            <person name="Hirakawa Y."/>
            <person name="Hundley H."/>
            <person name="Ikeda Y."/>
            <person name="Inoue K."/>
            <person name="Inoue S."/>
            <person name="Ishida S."/>
            <person name="Jia Q."/>
            <person name="Kakita M."/>
            <person name="Kanazawa T."/>
            <person name="Kawai Y."/>
            <person name="Kawashima T."/>
            <person name="Kennedy M."/>
            <person name="Kinose K."/>
            <person name="Kinoshita T."/>
            <person name="Kohara Y."/>
            <person name="Koide E."/>
            <person name="Komatsu K."/>
            <person name="Kopischke S."/>
            <person name="Kubo M."/>
            <person name="Kyozuka J."/>
            <person name="Lagercrantz U."/>
            <person name="Lin S."/>
            <person name="Lindquist E."/>
            <person name="Lipzen A."/>
            <person name="Lu C."/>
            <person name="Luna E."/>
            <person name="Martienssen R."/>
            <person name="Minamino N."/>
            <person name="Mizutani M."/>
            <person name="Mizutani M."/>
            <person name="Mochizuki N."/>
            <person name="Monte I."/>
            <person name="Mosher R."/>
            <person name="Nagasaki H."/>
            <person name="Nakagami H."/>
            <person name="Naramoto S."/>
            <person name="Nishitani K."/>
            <person name="Ohtani M."/>
            <person name="Okamoto T."/>
            <person name="Okumura M."/>
            <person name="Phillips J."/>
            <person name="Pollak B."/>
            <person name="Reinders A."/>
            <person name="Roevekamp M."/>
            <person name="Sano R."/>
            <person name="Sawa S."/>
            <person name="Schmid M."/>
            <person name="Shirakawa M."/>
            <person name="Solano R."/>
            <person name="Spunde A."/>
            <person name="Suetsugu N."/>
            <person name="Sugano S."/>
            <person name="Sugiyama A."/>
            <person name="Sun R."/>
            <person name="Suzuki Y."/>
            <person name="Takenaka M."/>
            <person name="Takezawa D."/>
            <person name="Tomogane H."/>
            <person name="Tsuzuki M."/>
            <person name="Ueda T."/>
            <person name="Umeda M."/>
            <person name="Ward J."/>
            <person name="Watanabe Y."/>
            <person name="Yazaki K."/>
            <person name="Yokoyama R."/>
            <person name="Yoshitake Y."/>
            <person name="Yotsui I."/>
            <person name="Zachgo S."/>
            <person name="Schmutz J."/>
        </authorList>
    </citation>
    <scope>NUCLEOTIDE SEQUENCE [LARGE SCALE GENOMIC DNA]</scope>
</reference>
<dbReference type="EMBL" id="KZ863683">
    <property type="protein sequence ID" value="RIA05752.1"/>
    <property type="molecule type" value="Genomic_DNA"/>
</dbReference>
<dbReference type="AlphaFoldDB" id="A0A397KZ72"/>
<feature type="region of interest" description="Disordered" evidence="1">
    <location>
        <begin position="120"/>
        <end position="141"/>
    </location>
</feature>
<feature type="compositionally biased region" description="Polar residues" evidence="1">
    <location>
        <begin position="120"/>
        <end position="136"/>
    </location>
</feature>
<dbReference type="Proteomes" id="UP000264353">
    <property type="component" value="Unassembled WGS sequence"/>
</dbReference>
<evidence type="ECO:0000256" key="1">
    <source>
        <dbReference type="SAM" id="MobiDB-lite"/>
    </source>
</evidence>
<organism evidence="3">
    <name type="scientific">Brassica campestris</name>
    <name type="common">Field mustard</name>
    <dbReference type="NCBI Taxonomy" id="3711"/>
    <lineage>
        <taxon>Eukaryota</taxon>
        <taxon>Viridiplantae</taxon>
        <taxon>Streptophyta</taxon>
        <taxon>Embryophyta</taxon>
        <taxon>Tracheophyta</taxon>
        <taxon>Spermatophyta</taxon>
        <taxon>Magnoliopsida</taxon>
        <taxon>eudicotyledons</taxon>
        <taxon>Gunneridae</taxon>
        <taxon>Pentapetalae</taxon>
        <taxon>rosids</taxon>
        <taxon>malvids</taxon>
        <taxon>Brassicales</taxon>
        <taxon>Brassicaceae</taxon>
        <taxon>Brassiceae</taxon>
        <taxon>Brassica</taxon>
    </lineage>
</organism>
<accession>A0A397KZ72</accession>
<feature type="chain" id="PRO_5017280808" evidence="2">
    <location>
        <begin position="17"/>
        <end position="174"/>
    </location>
</feature>
<evidence type="ECO:0000313" key="3">
    <source>
        <dbReference type="EMBL" id="RIA05752.1"/>
    </source>
</evidence>
<keyword evidence="2" id="KW-0732">Signal</keyword>
<dbReference type="PANTHER" id="PTHR31033">
    <property type="entry name" value="PROTEIN, PUTATIVE-RELATED"/>
    <property type="match status" value="1"/>
</dbReference>
<feature type="signal peptide" evidence="2">
    <location>
        <begin position="1"/>
        <end position="16"/>
    </location>
</feature>
<dbReference type="PANTHER" id="PTHR31033:SF20">
    <property type="entry name" value="(RAPE) HYPOTHETICAL PROTEIN"/>
    <property type="match status" value="1"/>
</dbReference>
<name>A0A397KZ72_BRACM</name>
<evidence type="ECO:0000256" key="2">
    <source>
        <dbReference type="SAM" id="SignalP"/>
    </source>
</evidence>